<dbReference type="SUPFAM" id="SSF47336">
    <property type="entry name" value="ACP-like"/>
    <property type="match status" value="1"/>
</dbReference>
<dbReference type="InterPro" id="IPR030918">
    <property type="entry name" value="PT_fungal_PKS"/>
</dbReference>
<dbReference type="SUPFAM" id="SSF53474">
    <property type="entry name" value="alpha/beta-Hydrolases"/>
    <property type="match status" value="1"/>
</dbReference>
<dbReference type="Pfam" id="PF02801">
    <property type="entry name" value="Ketoacyl-synt_C"/>
    <property type="match status" value="1"/>
</dbReference>
<dbReference type="InterPro" id="IPR016036">
    <property type="entry name" value="Malonyl_transacylase_ACP-bd"/>
</dbReference>
<keyword evidence="2" id="KW-0597">Phosphoprotein</keyword>
<dbReference type="PROSITE" id="PS00012">
    <property type="entry name" value="PHOSPHOPANTETHEINE"/>
    <property type="match status" value="1"/>
</dbReference>
<evidence type="ECO:0000313" key="9">
    <source>
        <dbReference type="EMBL" id="PWI69245.1"/>
    </source>
</evidence>
<dbReference type="InterPro" id="IPR050091">
    <property type="entry name" value="PKS_NRPS_Biosynth_Enz"/>
</dbReference>
<dbReference type="PROSITE" id="PS52019">
    <property type="entry name" value="PKS_MFAS_DH"/>
    <property type="match status" value="1"/>
</dbReference>
<dbReference type="PANTHER" id="PTHR43775:SF45">
    <property type="entry name" value="CONIDIAL PIGMENT POLYKETIDE SYNTHASE ALB1"/>
    <property type="match status" value="1"/>
</dbReference>
<evidence type="ECO:0000256" key="5">
    <source>
        <dbReference type="SAM" id="MobiDB-lite"/>
    </source>
</evidence>
<name>A0A2U3E403_PURLI</name>
<dbReference type="GO" id="GO:0044550">
    <property type="term" value="P:secondary metabolite biosynthetic process"/>
    <property type="evidence" value="ECO:0007669"/>
    <property type="project" value="TreeGrafter"/>
</dbReference>
<dbReference type="InterPro" id="IPR014031">
    <property type="entry name" value="Ketoacyl_synth_C"/>
</dbReference>
<dbReference type="PROSITE" id="PS52004">
    <property type="entry name" value="KS3_2"/>
    <property type="match status" value="1"/>
</dbReference>
<dbReference type="Gene3D" id="1.10.1200.10">
    <property type="entry name" value="ACP-like"/>
    <property type="match status" value="1"/>
</dbReference>
<dbReference type="InterPro" id="IPR001227">
    <property type="entry name" value="Ac_transferase_dom_sf"/>
</dbReference>
<evidence type="ECO:0000259" key="6">
    <source>
        <dbReference type="PROSITE" id="PS50075"/>
    </source>
</evidence>
<reference evidence="9 10" key="1">
    <citation type="journal article" date="2016" name="Front. Microbiol.">
        <title>Genome and transcriptome sequences reveal the specific parasitism of the nematophagous Purpureocillium lilacinum 36-1.</title>
        <authorList>
            <person name="Xie J."/>
            <person name="Li S."/>
            <person name="Mo C."/>
            <person name="Xiao X."/>
            <person name="Peng D."/>
            <person name="Wang G."/>
            <person name="Xiao Y."/>
        </authorList>
    </citation>
    <scope>NUCLEOTIDE SEQUENCE [LARGE SCALE GENOMIC DNA]</scope>
    <source>
        <strain evidence="9 10">36-1</strain>
    </source>
</reference>
<feature type="region of interest" description="C-terminal hotdog fold" evidence="4">
    <location>
        <begin position="1451"/>
        <end position="1600"/>
    </location>
</feature>
<dbReference type="Pfam" id="PF00698">
    <property type="entry name" value="Acyl_transf_1"/>
    <property type="match status" value="1"/>
</dbReference>
<dbReference type="SMART" id="SM00825">
    <property type="entry name" value="PKS_KS"/>
    <property type="match status" value="1"/>
</dbReference>
<keyword evidence="1" id="KW-0596">Phosphopantetheine</keyword>
<dbReference type="InterPro" id="IPR001031">
    <property type="entry name" value="Thioesterase"/>
</dbReference>
<dbReference type="InterPro" id="IPR020841">
    <property type="entry name" value="PKS_Beta-ketoAc_synthase_dom"/>
</dbReference>
<dbReference type="SUPFAM" id="SSF53901">
    <property type="entry name" value="Thiolase-like"/>
    <property type="match status" value="1"/>
</dbReference>
<feature type="domain" description="Carrier" evidence="6">
    <location>
        <begin position="1648"/>
        <end position="1725"/>
    </location>
</feature>
<gene>
    <name evidence="9" type="ORF">PCL_00892</name>
</gene>
<evidence type="ECO:0000256" key="3">
    <source>
        <dbReference type="ARBA" id="ARBA00022679"/>
    </source>
</evidence>
<dbReference type="InterPro" id="IPR014030">
    <property type="entry name" value="Ketoacyl_synth_N"/>
</dbReference>
<dbReference type="Gene3D" id="3.40.47.10">
    <property type="match status" value="1"/>
</dbReference>
<evidence type="ECO:0000313" key="10">
    <source>
        <dbReference type="Proteomes" id="UP000245956"/>
    </source>
</evidence>
<sequence length="2140" mass="231678">MDENQRFRFIVFGDQAAPFHSELGSLISRKDNHVLAAFLAESYRLLRGEIGQLPLSTQTQFPAPSTLAELLSAHRASSSPHCALDSALACLHQIAAFLVHATEKLAEYPRPESTCVVGSCIGLLAAAAVSCSRNIVELLTIGPEIVRLAFNIGLLVETRTLSLIAAPPGRSTSYSTVLGGVDKETASTLVSTYCEKHHLSNLTSIYVSAVGHDSVTLSGPEEQLQRFCSEHSTFRSVKVPVRGLFHSSLLYAVSETDAEVGRLAGHVLTRVPRHMVLSNSNGQPLTSTSCESLLKAAVWEIVSKQLRWDLVTEGAASVLSKSDASEASVLPFASGSVGSLVAALSRAGDKAVQLVNTAAAGVPESKRSKIAIIGFSGRYPESDNNDEFWDLLFAGLDVVREIPKTRFDPWLYYDPTGKKKNTSGVTKGCFVKAPWLFDARFFGLSPREAEQADPAQRLAMMTAYEAMEMAGFVPDATPSSRRDRVGVFYGTASDDYRECNSGQDVDTYFVPGGSRAFLPARINYQWRFSGPSFDVDTACSSSLAAIHLACTSLWQRDCDTAIAGGTNILTNPDNWAGLDRAHFLSRTGNCNTFDDGADGYCRSEAVATIIMKRLEDAELDGDPIFGTILGAYTNHSAEAVSMTRPHSGAQRAIFSRIMTGAGVDSNDVSYVEMHGTGTQHGDACEMDSVLSVFNPEPGVRRPQSLHLGSTKANIGHAESASGVSSLIKVLMMMQKNVIPPHVGIKTRINRKFPTDLTQRNVHIALKPTPWPRPADKAYGRRAFVNNFGAAGGNSSVLIEDAPLKSASVDDLRPLHVVAVSAKTQTALKSNIRALREYLGAHYETSLPSLSYTTTARRMQYGFRAMVSGTSIDEIRRALEGAETKEGYLSTAAASPTSAFCFTGQGSQYLGMGRQLFDIPQFRSIITGLDDILRLQGFQSIIPILNRTCDTPMEDLPPAVLQLSITCLQMALGKFWKLLGIVPVAVVGHSLGEYAALNTAGVLSDADTIHIVGTRAVLLEKECAMGTHAMLAIKAPLAQVGSLIESSPGLEVACINGPSETVVAGTTGDISSLSDTLSKLGVKGTLLKVQFAFHSAQVDEMLDSYRQACRSVTFKDPAIPILSSSKGKVLTKSSDFGSPAEYLASHCRQPVKFSEAILEGSQEGIVSEKTIWIEVGPHPICSNMVKNILGPKVRALPSLRRGEDDWKVLVATLTSLYECGLSINWSEYHSGFKNSVSVIGLPAYQWELKEFWIQYRHDWCLTKGDPPSASLALPPAIEEPEKIFTASVHHIIEEKSSPSASSITARSNVKYPDLLAILNGHRVNGRPMCPSSAYADMALTLFSRLLDSSSLSDKGDLCVSVCNMAADKTLLLTNDPIQLIELKATADWPSKTATFTLCSITAEGKVTATNVRCTGTFTSRAKGITELKRRDFLVKSRIEHLQQAVHGDDDSVHLLKPGLFYKLFTSIVEYDSPFKGIREVIMNSSGLECTARVKFNTAPGEGDKWTCPPYWIESLGQITGFSLNGNDALDCQNNVYINHGWSSVKFLKELSPNETYRTYVKMETDDGVSYSGDLYFFDSHMEIAGIYEGVVFNCVSRKIFEKFVPRPGAVTGSKVDEKVARDAPRAVEKAAPVEREAAQSPGAADAKAPMTDDVPAKIRALLADEVGVPLNELKDDDDLVALGVDSLLALTISDRIREEFDATIDSTAFLESITVQEVIERITGTSAPSVDESSAPTTPPSSSGTLDGPDDADASPVSSAGESDIVKVVHEKPSGPAIKATSVLLQGYPTTAVKNLWLVADGSGLATSYLALPDVDTRNVAVYGLSSPFVKRTDGMSQYSFADLVDSYIVEMRRRQPHGPYYLGGWSAGGTCAFLAAQRLVDEGETVERLILIDSPNPIGLEKLPFRLFDDFNRLGVFGTAGRSPPEWLRHHFEGFNNMLHAYEALPFQTSGAGQSQLKTWVVWATDGVAADGSIEIFPSDPPNVPWLLRSRPDSVLGPNGWDQLVGHENMTIERLHGAHHFNMLNEPSAKGNAVSLPSRLMVHNVIDARRKSVACRDRRRSKGPHLVKQSTGQTAPASIADTQQNHHVKPETEQVVAGFGNATGCYASPRAPGRIMRGTIGQFGLGEKTTLRSIRVQLRN</sequence>
<dbReference type="InterPro" id="IPR036736">
    <property type="entry name" value="ACP-like_sf"/>
</dbReference>
<dbReference type="PANTHER" id="PTHR43775">
    <property type="entry name" value="FATTY ACID SYNTHASE"/>
    <property type="match status" value="1"/>
</dbReference>
<dbReference type="PROSITE" id="PS50075">
    <property type="entry name" value="CARRIER"/>
    <property type="match status" value="1"/>
</dbReference>
<dbReference type="Gene3D" id="3.40.50.1820">
    <property type="entry name" value="alpha/beta hydrolase"/>
    <property type="match status" value="1"/>
</dbReference>
<dbReference type="InterPro" id="IPR009081">
    <property type="entry name" value="PP-bd_ACP"/>
</dbReference>
<feature type="region of interest" description="Disordered" evidence="5">
    <location>
        <begin position="1723"/>
        <end position="1761"/>
    </location>
</feature>
<feature type="region of interest" description="Disordered" evidence="5">
    <location>
        <begin position="2057"/>
        <end position="2076"/>
    </location>
</feature>
<proteinExistence type="predicted"/>
<feature type="compositionally biased region" description="Low complexity" evidence="5">
    <location>
        <begin position="1732"/>
        <end position="1744"/>
    </location>
</feature>
<dbReference type="SMART" id="SM00823">
    <property type="entry name" value="PKS_PP"/>
    <property type="match status" value="1"/>
</dbReference>
<feature type="domain" description="PKS/mFAS DH" evidence="8">
    <location>
        <begin position="1288"/>
        <end position="1600"/>
    </location>
</feature>
<feature type="compositionally biased region" description="Basic and acidic residues" evidence="5">
    <location>
        <begin position="1625"/>
        <end position="1636"/>
    </location>
</feature>
<comment type="caution">
    <text evidence="4">Lacks conserved residue(s) required for the propagation of feature annotation.</text>
</comment>
<evidence type="ECO:0000256" key="4">
    <source>
        <dbReference type="PROSITE-ProRule" id="PRU01363"/>
    </source>
</evidence>
<dbReference type="PROSITE" id="PS00606">
    <property type="entry name" value="KS3_1"/>
    <property type="match status" value="1"/>
</dbReference>
<dbReference type="GO" id="GO:0031177">
    <property type="term" value="F:phosphopantetheine binding"/>
    <property type="evidence" value="ECO:0007669"/>
    <property type="project" value="InterPro"/>
</dbReference>
<dbReference type="SUPFAM" id="SSF52151">
    <property type="entry name" value="FabD/lysophospholipase-like"/>
    <property type="match status" value="1"/>
</dbReference>
<dbReference type="InterPro" id="IPR018201">
    <property type="entry name" value="Ketoacyl_synth_AS"/>
</dbReference>
<dbReference type="EMBL" id="LCWV01000012">
    <property type="protein sequence ID" value="PWI69245.1"/>
    <property type="molecule type" value="Genomic_DNA"/>
</dbReference>
<feature type="region of interest" description="Disordered" evidence="5">
    <location>
        <begin position="1625"/>
        <end position="1649"/>
    </location>
</feature>
<keyword evidence="3" id="KW-0808">Transferase</keyword>
<accession>A0A2U3E403</accession>
<feature type="region of interest" description="N-terminal hotdog fold" evidence="4">
    <location>
        <begin position="1288"/>
        <end position="1423"/>
    </location>
</feature>
<dbReference type="InterPro" id="IPR029058">
    <property type="entry name" value="AB_hydrolase_fold"/>
</dbReference>
<dbReference type="InterPro" id="IPR042104">
    <property type="entry name" value="PKS_dehydratase_sf"/>
</dbReference>
<dbReference type="Gene3D" id="3.10.129.110">
    <property type="entry name" value="Polyketide synthase dehydratase"/>
    <property type="match status" value="1"/>
</dbReference>
<dbReference type="GO" id="GO:0004315">
    <property type="term" value="F:3-oxoacyl-[acyl-carrier-protein] synthase activity"/>
    <property type="evidence" value="ECO:0007669"/>
    <property type="project" value="InterPro"/>
</dbReference>
<dbReference type="Proteomes" id="UP000245956">
    <property type="component" value="Unassembled WGS sequence"/>
</dbReference>
<evidence type="ECO:0000256" key="2">
    <source>
        <dbReference type="ARBA" id="ARBA00022553"/>
    </source>
</evidence>
<evidence type="ECO:0000256" key="1">
    <source>
        <dbReference type="ARBA" id="ARBA00022450"/>
    </source>
</evidence>
<dbReference type="Pfam" id="PF00975">
    <property type="entry name" value="Thioesterase"/>
    <property type="match status" value="1"/>
</dbReference>
<dbReference type="Pfam" id="PF00109">
    <property type="entry name" value="ketoacyl-synt"/>
    <property type="match status" value="1"/>
</dbReference>
<comment type="caution">
    <text evidence="9">The sequence shown here is derived from an EMBL/GenBank/DDBJ whole genome shotgun (WGS) entry which is preliminary data.</text>
</comment>
<feature type="domain" description="Ketosynthase family 3 (KS3)" evidence="7">
    <location>
        <begin position="367"/>
        <end position="800"/>
    </location>
</feature>
<dbReference type="Gene3D" id="3.30.70.3290">
    <property type="match status" value="1"/>
</dbReference>
<dbReference type="Pfam" id="PF22621">
    <property type="entry name" value="CurL-like_PKS_C"/>
    <property type="match status" value="1"/>
</dbReference>
<dbReference type="InterPro" id="IPR016035">
    <property type="entry name" value="Acyl_Trfase/lysoPLipase"/>
</dbReference>
<protein>
    <submittedName>
        <fullName evidence="9">Uncharacterized protein</fullName>
    </submittedName>
</protein>
<dbReference type="GO" id="GO:0004312">
    <property type="term" value="F:fatty acid synthase activity"/>
    <property type="evidence" value="ECO:0007669"/>
    <property type="project" value="TreeGrafter"/>
</dbReference>
<evidence type="ECO:0000259" key="8">
    <source>
        <dbReference type="PROSITE" id="PS52019"/>
    </source>
</evidence>
<organism evidence="9 10">
    <name type="scientific">Purpureocillium lilacinum</name>
    <name type="common">Paecilomyces lilacinus</name>
    <dbReference type="NCBI Taxonomy" id="33203"/>
    <lineage>
        <taxon>Eukaryota</taxon>
        <taxon>Fungi</taxon>
        <taxon>Dikarya</taxon>
        <taxon>Ascomycota</taxon>
        <taxon>Pezizomycotina</taxon>
        <taxon>Sordariomycetes</taxon>
        <taxon>Hypocreomycetidae</taxon>
        <taxon>Hypocreales</taxon>
        <taxon>Ophiocordycipitaceae</taxon>
        <taxon>Purpureocillium</taxon>
    </lineage>
</organism>
<dbReference type="GO" id="GO:0006633">
    <property type="term" value="P:fatty acid biosynthetic process"/>
    <property type="evidence" value="ECO:0007669"/>
    <property type="project" value="InterPro"/>
</dbReference>
<dbReference type="InterPro" id="IPR020806">
    <property type="entry name" value="PKS_PP-bd"/>
</dbReference>
<dbReference type="SUPFAM" id="SSF55048">
    <property type="entry name" value="Probable ACP-binding domain of malonyl-CoA ACP transacylase"/>
    <property type="match status" value="1"/>
</dbReference>
<dbReference type="InterPro" id="IPR049900">
    <property type="entry name" value="PKS_mFAS_DH"/>
</dbReference>
<dbReference type="Gene3D" id="3.40.366.10">
    <property type="entry name" value="Malonyl-Coenzyme A Acyl Carrier Protein, domain 2"/>
    <property type="match status" value="2"/>
</dbReference>
<dbReference type="InterPro" id="IPR032088">
    <property type="entry name" value="SAT"/>
</dbReference>
<dbReference type="Pfam" id="PF00550">
    <property type="entry name" value="PP-binding"/>
    <property type="match status" value="1"/>
</dbReference>
<evidence type="ECO:0000259" key="7">
    <source>
        <dbReference type="PROSITE" id="PS52004"/>
    </source>
</evidence>
<dbReference type="Pfam" id="PF16073">
    <property type="entry name" value="SAT"/>
    <property type="match status" value="1"/>
</dbReference>
<dbReference type="InterPro" id="IPR006162">
    <property type="entry name" value="Ppantetheine_attach_site"/>
</dbReference>
<dbReference type="NCBIfam" id="TIGR04532">
    <property type="entry name" value="PT_fungal_PKS"/>
    <property type="match status" value="1"/>
</dbReference>
<dbReference type="SMART" id="SM00827">
    <property type="entry name" value="PKS_AT"/>
    <property type="match status" value="1"/>
</dbReference>
<dbReference type="InterPro" id="IPR016039">
    <property type="entry name" value="Thiolase-like"/>
</dbReference>
<dbReference type="CDD" id="cd00833">
    <property type="entry name" value="PKS"/>
    <property type="match status" value="1"/>
</dbReference>
<dbReference type="InterPro" id="IPR014043">
    <property type="entry name" value="Acyl_transferase_dom"/>
</dbReference>